<dbReference type="Proteomes" id="UP000004664">
    <property type="component" value="Unassembled WGS sequence"/>
</dbReference>
<accession>G3IY15</accession>
<dbReference type="RefSeq" id="WP_006893596.1">
    <property type="nucleotide sequence ID" value="NZ_JH109153.1"/>
</dbReference>
<keyword evidence="2" id="KW-1133">Transmembrane helix</keyword>
<reference evidence="3 4" key="1">
    <citation type="submission" date="2011-06" db="EMBL/GenBank/DDBJ databases">
        <title>Genomic sequence of Methylobacter tundripaludum SV96.</title>
        <authorList>
            <consortium name="US DOE Joint Genome Institute"/>
            <person name="Lucas S."/>
            <person name="Han J."/>
            <person name="Lapidus A."/>
            <person name="Cheng J.-F."/>
            <person name="Goodwin L."/>
            <person name="Pitluck S."/>
            <person name="Held B."/>
            <person name="Detter J.C."/>
            <person name="Han C."/>
            <person name="Tapia R."/>
            <person name="Land M."/>
            <person name="Hauser L."/>
            <person name="Kyrpides N."/>
            <person name="Ivanova N."/>
            <person name="Ovchinnikova G."/>
            <person name="Pagani I."/>
            <person name="Klotz M.G."/>
            <person name="Dispirito A.A."/>
            <person name="Murrell J.C."/>
            <person name="Dunfield P."/>
            <person name="Kalyuzhnaya M.G."/>
            <person name="Svenning M."/>
            <person name="Trotsenko Y.A."/>
            <person name="Stein L.Y."/>
            <person name="Woyke T."/>
        </authorList>
    </citation>
    <scope>NUCLEOTIDE SEQUENCE [LARGE SCALE GENOMIC DNA]</scope>
    <source>
        <strain evidence="4">ATCC BAA-1195 / DSM 17260 / SV96</strain>
    </source>
</reference>
<organism evidence="3 4">
    <name type="scientific">Methylobacter tundripaludum (strain ATCC BAA-1195 / DSM 17260 / SV96)</name>
    <dbReference type="NCBI Taxonomy" id="697282"/>
    <lineage>
        <taxon>Bacteria</taxon>
        <taxon>Pseudomonadati</taxon>
        <taxon>Pseudomonadota</taxon>
        <taxon>Gammaproteobacteria</taxon>
        <taxon>Methylococcales</taxon>
        <taxon>Methylococcaceae</taxon>
        <taxon>Methylobacter</taxon>
    </lineage>
</organism>
<keyword evidence="2" id="KW-0472">Membrane</keyword>
<gene>
    <name evidence="3" type="ORF">Mettu_4269</name>
</gene>
<feature type="transmembrane region" description="Helical" evidence="2">
    <location>
        <begin position="12"/>
        <end position="32"/>
    </location>
</feature>
<keyword evidence="2" id="KW-0812">Transmembrane</keyword>
<dbReference type="STRING" id="697282.Mettu_4269"/>
<keyword evidence="4" id="KW-1185">Reference proteome</keyword>
<feature type="region of interest" description="Disordered" evidence="1">
    <location>
        <begin position="365"/>
        <end position="389"/>
    </location>
</feature>
<feature type="transmembrane region" description="Helical" evidence="2">
    <location>
        <begin position="331"/>
        <end position="349"/>
    </location>
</feature>
<evidence type="ECO:0000313" key="3">
    <source>
        <dbReference type="EMBL" id="EGW21112.1"/>
    </source>
</evidence>
<evidence type="ECO:0000256" key="1">
    <source>
        <dbReference type="SAM" id="MobiDB-lite"/>
    </source>
</evidence>
<protein>
    <submittedName>
        <fullName evidence="3">Uncharacterized protein</fullName>
    </submittedName>
</protein>
<evidence type="ECO:0000256" key="2">
    <source>
        <dbReference type="SAM" id="Phobius"/>
    </source>
</evidence>
<name>G3IY15_METTV</name>
<sequence>MQNTSGIVDVAIGLVFVYLLLSLICSALTEAVENLFTRSRGKKLCEGLYELFGGNTYSNTSFTLLKEFYKNPLIYGLYHGDLKLEQQPQQAGTEPSHTSPQKLLLPANLPSYIAPKTFALAFVSQILDDKPFDTATLISQINASNNLPANLKKSLTLFVNTADGDIHNALKNIEDWYSAMGERVSGWYKKHAQLIAFIIAAAIVIAGNVDTLTIAKSLMVNDNLRDQMVSSADQFIKVDLLKTRQQALDGAQSSNNQQQITQLSTEIAVIKAAASTKEALCQTQAIDPQQCYNLQMARLAELNRLGLPIGWRNLDDPRNNPHSTEAWLEKIIGLFITTIAVCLGAPFWFDVLNKFMNFRSAIKPQAGDNKTENKPQQPDNVKAPTPGVG</sequence>
<dbReference type="eggNOG" id="ENOG5030GGD">
    <property type="taxonomic scope" value="Bacteria"/>
</dbReference>
<feature type="transmembrane region" description="Helical" evidence="2">
    <location>
        <begin position="194"/>
        <end position="215"/>
    </location>
</feature>
<dbReference type="HOGENOM" id="CLU_037944_0_0_6"/>
<dbReference type="AlphaFoldDB" id="G3IY15"/>
<dbReference type="OrthoDB" id="6286374at2"/>
<proteinExistence type="predicted"/>
<evidence type="ECO:0000313" key="4">
    <source>
        <dbReference type="Proteomes" id="UP000004664"/>
    </source>
</evidence>
<dbReference type="EMBL" id="JH109153">
    <property type="protein sequence ID" value="EGW21112.1"/>
    <property type="molecule type" value="Genomic_DNA"/>
</dbReference>